<dbReference type="EMBL" id="JAAXOO010000001">
    <property type="protein sequence ID" value="NKY32341.1"/>
    <property type="molecule type" value="Genomic_DNA"/>
</dbReference>
<sequence length="74" mass="7633">MRVEATVGDPHMPVEQSGHAGGLQAMRDRRNRGGLADGDAGGNDLLGAGRWALGAGRWALGAGRWALGAGRNRV</sequence>
<organism evidence="2 3">
    <name type="scientific">Nocardia speluncae</name>
    <dbReference type="NCBI Taxonomy" id="419477"/>
    <lineage>
        <taxon>Bacteria</taxon>
        <taxon>Bacillati</taxon>
        <taxon>Actinomycetota</taxon>
        <taxon>Actinomycetes</taxon>
        <taxon>Mycobacteriales</taxon>
        <taxon>Nocardiaceae</taxon>
        <taxon>Nocardia</taxon>
    </lineage>
</organism>
<name>A0A846X800_9NOCA</name>
<dbReference type="Proteomes" id="UP000565715">
    <property type="component" value="Unassembled WGS sequence"/>
</dbReference>
<dbReference type="RefSeq" id="WP_157112612.1">
    <property type="nucleotide sequence ID" value="NZ_JAAXOO010000001.1"/>
</dbReference>
<keyword evidence="3" id="KW-1185">Reference proteome</keyword>
<feature type="region of interest" description="Disordered" evidence="1">
    <location>
        <begin position="1"/>
        <end position="41"/>
    </location>
</feature>
<dbReference type="AlphaFoldDB" id="A0A846X800"/>
<accession>A0A846X800</accession>
<evidence type="ECO:0000313" key="3">
    <source>
        <dbReference type="Proteomes" id="UP000565715"/>
    </source>
</evidence>
<reference evidence="2 3" key="1">
    <citation type="submission" date="2020-04" db="EMBL/GenBank/DDBJ databases">
        <title>MicrobeNet Type strains.</title>
        <authorList>
            <person name="Nicholson A.C."/>
        </authorList>
    </citation>
    <scope>NUCLEOTIDE SEQUENCE [LARGE SCALE GENOMIC DNA]</scope>
    <source>
        <strain evidence="2 3">DSM 45078</strain>
    </source>
</reference>
<evidence type="ECO:0000313" key="2">
    <source>
        <dbReference type="EMBL" id="NKY32341.1"/>
    </source>
</evidence>
<evidence type="ECO:0000256" key="1">
    <source>
        <dbReference type="SAM" id="MobiDB-lite"/>
    </source>
</evidence>
<gene>
    <name evidence="2" type="ORF">HGA13_04535</name>
</gene>
<comment type="caution">
    <text evidence="2">The sequence shown here is derived from an EMBL/GenBank/DDBJ whole genome shotgun (WGS) entry which is preliminary data.</text>
</comment>
<proteinExistence type="predicted"/>
<protein>
    <submittedName>
        <fullName evidence="2">Uncharacterized protein</fullName>
    </submittedName>
</protein>